<accession>A0ABR3RV67</accession>
<dbReference type="Proteomes" id="UP001521785">
    <property type="component" value="Unassembled WGS sequence"/>
</dbReference>
<reference evidence="2 3" key="1">
    <citation type="submission" date="2024-02" db="EMBL/GenBank/DDBJ databases">
        <title>De novo assembly and annotation of 12 fungi associated with fruit tree decline syndrome in Ontario, Canada.</title>
        <authorList>
            <person name="Sulman M."/>
            <person name="Ellouze W."/>
            <person name="Ilyukhin E."/>
        </authorList>
    </citation>
    <scope>NUCLEOTIDE SEQUENCE [LARGE SCALE GENOMIC DNA]</scope>
    <source>
        <strain evidence="2 3">M42-189</strain>
    </source>
</reference>
<evidence type="ECO:0000313" key="2">
    <source>
        <dbReference type="EMBL" id="KAL1608158.1"/>
    </source>
</evidence>
<feature type="compositionally biased region" description="Polar residues" evidence="1">
    <location>
        <begin position="14"/>
        <end position="32"/>
    </location>
</feature>
<feature type="compositionally biased region" description="Acidic residues" evidence="1">
    <location>
        <begin position="33"/>
        <end position="45"/>
    </location>
</feature>
<name>A0ABR3RV67_9PLEO</name>
<feature type="compositionally biased region" description="Basic and acidic residues" evidence="1">
    <location>
        <begin position="57"/>
        <end position="66"/>
    </location>
</feature>
<proteinExistence type="predicted"/>
<dbReference type="EMBL" id="JAKJXO020000003">
    <property type="protein sequence ID" value="KAL1608158.1"/>
    <property type="molecule type" value="Genomic_DNA"/>
</dbReference>
<gene>
    <name evidence="2" type="ORF">SLS60_003097</name>
</gene>
<comment type="caution">
    <text evidence="2">The sequence shown here is derived from an EMBL/GenBank/DDBJ whole genome shotgun (WGS) entry which is preliminary data.</text>
</comment>
<sequence>MVPLFFKPAKSVHDQSAQTDELVQSDQPAQSEQDVEQDQSAELDDPTQPPVTTVRTFELRRLRREANGNTARANATRMLRQRIEEMMQEDLLGEWFTHEMPLRPANAEAVGRLRQAVDQQQRNLAARRRVDLEEEDEL</sequence>
<evidence type="ECO:0000313" key="3">
    <source>
        <dbReference type="Proteomes" id="UP001521785"/>
    </source>
</evidence>
<keyword evidence="3" id="KW-1185">Reference proteome</keyword>
<feature type="region of interest" description="Disordered" evidence="1">
    <location>
        <begin position="1"/>
        <end position="73"/>
    </location>
</feature>
<evidence type="ECO:0000256" key="1">
    <source>
        <dbReference type="SAM" id="MobiDB-lite"/>
    </source>
</evidence>
<organism evidence="2 3">
    <name type="scientific">Paraconiothyrium brasiliense</name>
    <dbReference type="NCBI Taxonomy" id="300254"/>
    <lineage>
        <taxon>Eukaryota</taxon>
        <taxon>Fungi</taxon>
        <taxon>Dikarya</taxon>
        <taxon>Ascomycota</taxon>
        <taxon>Pezizomycotina</taxon>
        <taxon>Dothideomycetes</taxon>
        <taxon>Pleosporomycetidae</taxon>
        <taxon>Pleosporales</taxon>
        <taxon>Massarineae</taxon>
        <taxon>Didymosphaeriaceae</taxon>
        <taxon>Paraconiothyrium</taxon>
    </lineage>
</organism>
<protein>
    <submittedName>
        <fullName evidence="2">Uncharacterized protein</fullName>
    </submittedName>
</protein>